<evidence type="ECO:0000256" key="6">
    <source>
        <dbReference type="ARBA" id="ARBA00022840"/>
    </source>
</evidence>
<dbReference type="PANTHER" id="PTHR43790">
    <property type="entry name" value="CARBOHYDRATE TRANSPORT ATP-BINDING PROTEIN MG119-RELATED"/>
    <property type="match status" value="1"/>
</dbReference>
<dbReference type="InterPro" id="IPR003439">
    <property type="entry name" value="ABC_transporter-like_ATP-bd"/>
</dbReference>
<feature type="domain" description="ABC transporter" evidence="10">
    <location>
        <begin position="13"/>
        <end position="256"/>
    </location>
</feature>
<evidence type="ECO:0000256" key="9">
    <source>
        <dbReference type="ARBA" id="ARBA00034076"/>
    </source>
</evidence>
<evidence type="ECO:0000256" key="3">
    <source>
        <dbReference type="ARBA" id="ARBA00011262"/>
    </source>
</evidence>
<dbReference type="Gene3D" id="3.40.50.300">
    <property type="entry name" value="P-loop containing nucleotide triphosphate hydrolases"/>
    <property type="match status" value="2"/>
</dbReference>
<accession>A0ABN3D369</accession>
<evidence type="ECO:0000313" key="12">
    <source>
        <dbReference type="Proteomes" id="UP001499843"/>
    </source>
</evidence>
<dbReference type="PROSITE" id="PS00211">
    <property type="entry name" value="ABC_TRANSPORTER_1"/>
    <property type="match status" value="1"/>
</dbReference>
<gene>
    <name evidence="11" type="ORF">GCM10009850_117460</name>
</gene>
<proteinExistence type="inferred from homology"/>
<comment type="catalytic activity">
    <reaction evidence="9">
        <text>ATP + H2O + (2R,4S)-2-methyl-2,3,3,4-tetrahydroxytetrahydrofuran-[AI-2-binding protein]Side 1 = ADP + phosphate + (2R,4S)-2-methyl-2,3,3,4-tetrahydroxytetrahydrofuranSide 2 + [AI-2-binding protein]Side 1.</text>
        <dbReference type="EC" id="7.6.2.13"/>
    </reaction>
</comment>
<name>A0ABN3D369_9ACTN</name>
<evidence type="ECO:0000256" key="4">
    <source>
        <dbReference type="ARBA" id="ARBA00019459"/>
    </source>
</evidence>
<evidence type="ECO:0000256" key="2">
    <source>
        <dbReference type="ARBA" id="ARBA00009404"/>
    </source>
</evidence>
<comment type="subcellular location">
    <subcellularLocation>
        <location evidence="1">Cell inner membrane</location>
        <topology evidence="1">Peripheral membrane protein</topology>
    </subcellularLocation>
</comment>
<dbReference type="GO" id="GO:0005524">
    <property type="term" value="F:ATP binding"/>
    <property type="evidence" value="ECO:0007669"/>
    <property type="project" value="UniProtKB-KW"/>
</dbReference>
<evidence type="ECO:0000256" key="5">
    <source>
        <dbReference type="ARBA" id="ARBA00022741"/>
    </source>
</evidence>
<keyword evidence="5" id="KW-0547">Nucleotide-binding</keyword>
<keyword evidence="12" id="KW-1185">Reference proteome</keyword>
<dbReference type="Proteomes" id="UP001499843">
    <property type="component" value="Unassembled WGS sequence"/>
</dbReference>
<sequence length="526" mass="55372">MVTATDATTAPRLSIRNASKTFGRVRVLHEVALDVLPGEIHGLVGQNGSGKSTLIKLLSGVYAPDAGADVRIDGAAVPMPASARELQKHGIAFVHQDLGLDLDASVVQNVRIGHYEAGRFTRRIRWRAEATHAARALATLGATSINPYATVRTLRHAERASVAIARALQGIALGTGLIVLDESTQSLPRDILRELYAQVRAIAASGTSVLMVSHRLDEILALCSKVTVLEDGRATVVGESTEGLSEADLTRLILGKSASAYLGGQSLKTESARRGKEALAALELAGSGLKGASFQVFAGEVVGVIGTSDSAYDVLPYVLAGSLSASEGALRIDGVELALRSLTPATVTRSGLCLVPGSRLGQGLAADMTALENLTLPRLHAKGGRFALRRGWQLSEFADAIRSLGLSPPSPDLRLGAFSGGNQQKLLLAKWLGNKPRVLVVHEPTQAVDVGARQQILLELRRQASQGVAVLVSSLETTDLATVCDRVLVMQDGRVVHELTDADVEPHTIIDAVYTGISSEIAHATA</sequence>
<dbReference type="InterPro" id="IPR017871">
    <property type="entry name" value="ABC_transporter-like_CS"/>
</dbReference>
<organism evidence="11 12">
    <name type="scientific">Nonomuraea monospora</name>
    <dbReference type="NCBI Taxonomy" id="568818"/>
    <lineage>
        <taxon>Bacteria</taxon>
        <taxon>Bacillati</taxon>
        <taxon>Actinomycetota</taxon>
        <taxon>Actinomycetes</taxon>
        <taxon>Streptosporangiales</taxon>
        <taxon>Streptosporangiaceae</taxon>
        <taxon>Nonomuraea</taxon>
    </lineage>
</organism>
<reference evidence="11 12" key="1">
    <citation type="journal article" date="2019" name="Int. J. Syst. Evol. Microbiol.">
        <title>The Global Catalogue of Microorganisms (GCM) 10K type strain sequencing project: providing services to taxonomists for standard genome sequencing and annotation.</title>
        <authorList>
            <consortium name="The Broad Institute Genomics Platform"/>
            <consortium name="The Broad Institute Genome Sequencing Center for Infectious Disease"/>
            <person name="Wu L."/>
            <person name="Ma J."/>
        </authorList>
    </citation>
    <scope>NUCLEOTIDE SEQUENCE [LARGE SCALE GENOMIC DNA]</scope>
    <source>
        <strain evidence="11 12">JCM 16114</strain>
    </source>
</reference>
<dbReference type="Pfam" id="PF00005">
    <property type="entry name" value="ABC_tran"/>
    <property type="match status" value="2"/>
</dbReference>
<dbReference type="RefSeq" id="WP_344495738.1">
    <property type="nucleotide sequence ID" value="NZ_BAAAQX010000065.1"/>
</dbReference>
<dbReference type="InterPro" id="IPR027417">
    <property type="entry name" value="P-loop_NTPase"/>
</dbReference>
<evidence type="ECO:0000259" key="10">
    <source>
        <dbReference type="PROSITE" id="PS50893"/>
    </source>
</evidence>
<protein>
    <recommendedName>
        <fullName evidence="4">Autoinducer 2 import ATP-binding protein LsrA</fullName>
        <ecNumber evidence="8">7.6.2.13</ecNumber>
    </recommendedName>
</protein>
<dbReference type="SMART" id="SM00382">
    <property type="entry name" value="AAA"/>
    <property type="match status" value="1"/>
</dbReference>
<dbReference type="EC" id="7.6.2.13" evidence="8"/>
<dbReference type="InterPro" id="IPR050107">
    <property type="entry name" value="ABC_carbohydrate_import_ATPase"/>
</dbReference>
<evidence type="ECO:0000256" key="8">
    <source>
        <dbReference type="ARBA" id="ARBA00023798"/>
    </source>
</evidence>
<dbReference type="PANTHER" id="PTHR43790:SF2">
    <property type="entry name" value="AUTOINDUCER 2 IMPORT ATP-BINDING PROTEIN LSRA"/>
    <property type="match status" value="1"/>
</dbReference>
<evidence type="ECO:0000256" key="1">
    <source>
        <dbReference type="ARBA" id="ARBA00004417"/>
    </source>
</evidence>
<evidence type="ECO:0000256" key="7">
    <source>
        <dbReference type="ARBA" id="ARBA00023747"/>
    </source>
</evidence>
<comment type="subunit">
    <text evidence="3">The complex is composed of two ATP-binding proteins (LsrA), two transmembrane proteins (LsrC and LsrD) and a solute-binding protein (LsrB).</text>
</comment>
<evidence type="ECO:0000313" key="11">
    <source>
        <dbReference type="EMBL" id="GAA2216277.1"/>
    </source>
</evidence>
<dbReference type="PROSITE" id="PS50893">
    <property type="entry name" value="ABC_TRANSPORTER_2"/>
    <property type="match status" value="2"/>
</dbReference>
<comment type="function">
    <text evidence="7">Part of the ABC transporter complex LsrABCD involved in autoinducer 2 (AI-2) import. Responsible for energy coupling to the transport system.</text>
</comment>
<dbReference type="CDD" id="cd03216">
    <property type="entry name" value="ABC_Carb_Monos_I"/>
    <property type="match status" value="1"/>
</dbReference>
<feature type="domain" description="ABC transporter" evidence="10">
    <location>
        <begin position="267"/>
        <end position="517"/>
    </location>
</feature>
<keyword evidence="6 11" id="KW-0067">ATP-binding</keyword>
<dbReference type="EMBL" id="BAAAQX010000065">
    <property type="protein sequence ID" value="GAA2216277.1"/>
    <property type="molecule type" value="Genomic_DNA"/>
</dbReference>
<comment type="similarity">
    <text evidence="2">Belongs to the ABC transporter superfamily. AI-2 autoinducer porter (TC 3.A.1.2.8) family.</text>
</comment>
<comment type="caution">
    <text evidence="11">The sequence shown here is derived from an EMBL/GenBank/DDBJ whole genome shotgun (WGS) entry which is preliminary data.</text>
</comment>
<dbReference type="SUPFAM" id="SSF52540">
    <property type="entry name" value="P-loop containing nucleoside triphosphate hydrolases"/>
    <property type="match status" value="2"/>
</dbReference>
<dbReference type="InterPro" id="IPR003593">
    <property type="entry name" value="AAA+_ATPase"/>
</dbReference>